<gene>
    <name evidence="4" type="primary">hypA</name>
    <name evidence="5" type="ORF">sS8_0876</name>
</gene>
<comment type="similarity">
    <text evidence="4">Belongs to the HypA/HybF family.</text>
</comment>
<dbReference type="AlphaFoldDB" id="A0A250KPD8"/>
<dbReference type="PANTHER" id="PTHR34535">
    <property type="entry name" value="HYDROGENASE MATURATION FACTOR HYPA"/>
    <property type="match status" value="1"/>
</dbReference>
<evidence type="ECO:0000256" key="3">
    <source>
        <dbReference type="ARBA" id="ARBA00022833"/>
    </source>
</evidence>
<dbReference type="OrthoDB" id="288014at2"/>
<feature type="binding site" evidence="4">
    <location>
        <position position="2"/>
    </location>
    <ligand>
        <name>Ni(2+)</name>
        <dbReference type="ChEBI" id="CHEBI:49786"/>
    </ligand>
</feature>
<dbReference type="PANTHER" id="PTHR34535:SF3">
    <property type="entry name" value="HYDROGENASE MATURATION FACTOR HYPA"/>
    <property type="match status" value="1"/>
</dbReference>
<reference evidence="5 6" key="1">
    <citation type="submission" date="2016-12" db="EMBL/GenBank/DDBJ databases">
        <title>Genome sequencing of Methylocaldum marinum.</title>
        <authorList>
            <person name="Takeuchi M."/>
            <person name="Kamagata Y."/>
            <person name="Hiraoka S."/>
            <person name="Oshima K."/>
            <person name="Hattori M."/>
            <person name="Iwasaki W."/>
        </authorList>
    </citation>
    <scope>NUCLEOTIDE SEQUENCE [LARGE SCALE GENOMIC DNA]</scope>
    <source>
        <strain evidence="5 6">S8</strain>
    </source>
</reference>
<feature type="binding site" evidence="4">
    <location>
        <position position="76"/>
    </location>
    <ligand>
        <name>Zn(2+)</name>
        <dbReference type="ChEBI" id="CHEBI:29105"/>
    </ligand>
</feature>
<dbReference type="GO" id="GO:0051604">
    <property type="term" value="P:protein maturation"/>
    <property type="evidence" value="ECO:0007669"/>
    <property type="project" value="InterPro"/>
</dbReference>
<feature type="binding site" evidence="4">
    <location>
        <position position="73"/>
    </location>
    <ligand>
        <name>Zn(2+)</name>
        <dbReference type="ChEBI" id="CHEBI:29105"/>
    </ligand>
</feature>
<evidence type="ECO:0000313" key="6">
    <source>
        <dbReference type="Proteomes" id="UP000266313"/>
    </source>
</evidence>
<dbReference type="Proteomes" id="UP000266313">
    <property type="component" value="Chromosome"/>
</dbReference>
<organism evidence="5 6">
    <name type="scientific">Methylocaldum marinum</name>
    <dbReference type="NCBI Taxonomy" id="1432792"/>
    <lineage>
        <taxon>Bacteria</taxon>
        <taxon>Pseudomonadati</taxon>
        <taxon>Pseudomonadota</taxon>
        <taxon>Gammaproteobacteria</taxon>
        <taxon>Methylococcales</taxon>
        <taxon>Methylococcaceae</taxon>
        <taxon>Methylocaldum</taxon>
    </lineage>
</organism>
<evidence type="ECO:0000256" key="4">
    <source>
        <dbReference type="HAMAP-Rule" id="MF_00213"/>
    </source>
</evidence>
<dbReference type="InterPro" id="IPR000688">
    <property type="entry name" value="HypA/HybF"/>
</dbReference>
<proteinExistence type="inferred from homology"/>
<dbReference type="NCBIfam" id="TIGR00100">
    <property type="entry name" value="hypA"/>
    <property type="match status" value="1"/>
</dbReference>
<accession>A0A250KPD8</accession>
<dbReference type="EMBL" id="AP017928">
    <property type="protein sequence ID" value="BBA32841.1"/>
    <property type="molecule type" value="Genomic_DNA"/>
</dbReference>
<comment type="function">
    <text evidence="4">Involved in the maturation of [NiFe] hydrogenases. Required for nickel insertion into the metal center of the hydrogenase.</text>
</comment>
<keyword evidence="2 4" id="KW-0479">Metal-binding</keyword>
<dbReference type="Gene3D" id="3.30.2320.80">
    <property type="match status" value="1"/>
</dbReference>
<name>A0A250KPD8_9GAMM</name>
<dbReference type="GO" id="GO:0016151">
    <property type="term" value="F:nickel cation binding"/>
    <property type="evidence" value="ECO:0007669"/>
    <property type="project" value="UniProtKB-UniRule"/>
</dbReference>
<keyword evidence="6" id="KW-1185">Reference proteome</keyword>
<dbReference type="PIRSF" id="PIRSF004761">
    <property type="entry name" value="Hydrgn_mat_HypA"/>
    <property type="match status" value="1"/>
</dbReference>
<dbReference type="GO" id="GO:0008270">
    <property type="term" value="F:zinc ion binding"/>
    <property type="evidence" value="ECO:0007669"/>
    <property type="project" value="UniProtKB-UniRule"/>
</dbReference>
<keyword evidence="1 4" id="KW-0533">Nickel</keyword>
<sequence>MHELSLCQGIVDILETEAGKQHFARVRKVRLLVGPLAGVDRAALSFGFEAVSRDTIAEGAELEFIDTPGQAWCFACDRTVEIAHYYDPCPACGGHRLKVTGGEEFRIFDLEVE</sequence>
<evidence type="ECO:0000256" key="2">
    <source>
        <dbReference type="ARBA" id="ARBA00022723"/>
    </source>
</evidence>
<dbReference type="HAMAP" id="MF_00213">
    <property type="entry name" value="HypA_HybF"/>
    <property type="match status" value="1"/>
</dbReference>
<evidence type="ECO:0000313" key="5">
    <source>
        <dbReference type="EMBL" id="BBA32841.1"/>
    </source>
</evidence>
<protein>
    <recommendedName>
        <fullName evidence="4">Hydrogenase maturation factor HypA</fullName>
    </recommendedName>
</protein>
<keyword evidence="3 4" id="KW-0862">Zinc</keyword>
<feature type="binding site" evidence="4">
    <location>
        <position position="92"/>
    </location>
    <ligand>
        <name>Zn(2+)</name>
        <dbReference type="ChEBI" id="CHEBI:29105"/>
    </ligand>
</feature>
<evidence type="ECO:0000256" key="1">
    <source>
        <dbReference type="ARBA" id="ARBA00022596"/>
    </source>
</evidence>
<feature type="binding site" evidence="4">
    <location>
        <position position="89"/>
    </location>
    <ligand>
        <name>Zn(2+)</name>
        <dbReference type="ChEBI" id="CHEBI:29105"/>
    </ligand>
</feature>
<dbReference type="RefSeq" id="WP_119628557.1">
    <property type="nucleotide sequence ID" value="NZ_AP017928.1"/>
</dbReference>
<dbReference type="KEGG" id="mmai:sS8_0876"/>
<dbReference type="Pfam" id="PF01155">
    <property type="entry name" value="HypA"/>
    <property type="match status" value="1"/>
</dbReference>